<dbReference type="Gene3D" id="3.40.920.10">
    <property type="entry name" value="Pyruvate-ferredoxin oxidoreductase, PFOR, domain III"/>
    <property type="match status" value="1"/>
</dbReference>
<dbReference type="SUPFAM" id="SSF53323">
    <property type="entry name" value="Pyruvate-ferredoxin oxidoreductase, PFOR, domain III"/>
    <property type="match status" value="1"/>
</dbReference>
<dbReference type="KEGG" id="dov:DSCO28_17130"/>
<dbReference type="InterPro" id="IPR052198">
    <property type="entry name" value="IorB_Oxidoreductase"/>
</dbReference>
<feature type="domain" description="Pyruvate/ketoisovalerate oxidoreductase catalytic" evidence="2">
    <location>
        <begin position="17"/>
        <end position="194"/>
    </location>
</feature>
<dbReference type="EMBL" id="AP021876">
    <property type="protein sequence ID" value="BBO81147.1"/>
    <property type="molecule type" value="Genomic_DNA"/>
</dbReference>
<dbReference type="PANTHER" id="PTHR43854:SF1">
    <property type="entry name" value="INDOLEPYRUVATE OXIDOREDUCTASE SUBUNIT IORB"/>
    <property type="match status" value="1"/>
</dbReference>
<evidence type="ECO:0000313" key="3">
    <source>
        <dbReference type="EMBL" id="BBO81147.1"/>
    </source>
</evidence>
<sequence length="196" mass="21175">MKRENTNTTNVLVVGTGGQGVITASEILSDVAMSSGFDTKKSEIHGMSQRGGVVTSHVRYSEKVYSPTIMEGEADILLSFELAETVRWLHFLKPSGRVISNLQRIIPPAIYAGMGSYPEDAEAVIRKRSETAIFVDALPLAEGFGNPRLVNTILLGVASTLLSLPLDGWKAVIAKRVPSKFKTLNLVAFDSGREIG</sequence>
<name>A0A5K7ZM37_9BACT</name>
<dbReference type="PANTHER" id="PTHR43854">
    <property type="entry name" value="INDOLEPYRUVATE OXIDOREDUCTASE SUBUNIT IORB"/>
    <property type="match status" value="1"/>
</dbReference>
<dbReference type="InterPro" id="IPR002869">
    <property type="entry name" value="Pyrv_flavodox_OxRed_cen"/>
</dbReference>
<dbReference type="InterPro" id="IPR019752">
    <property type="entry name" value="Pyrv/ketoisovalerate_OxRed_cat"/>
</dbReference>
<evidence type="ECO:0000256" key="1">
    <source>
        <dbReference type="ARBA" id="ARBA00023002"/>
    </source>
</evidence>
<organism evidence="3 4">
    <name type="scientific">Desulfosarcina ovata subsp. sediminis</name>
    <dbReference type="NCBI Taxonomy" id="885957"/>
    <lineage>
        <taxon>Bacteria</taxon>
        <taxon>Pseudomonadati</taxon>
        <taxon>Thermodesulfobacteriota</taxon>
        <taxon>Desulfobacteria</taxon>
        <taxon>Desulfobacterales</taxon>
        <taxon>Desulfosarcinaceae</taxon>
        <taxon>Desulfosarcina</taxon>
    </lineage>
</organism>
<dbReference type="Pfam" id="PF01558">
    <property type="entry name" value="POR"/>
    <property type="match status" value="1"/>
</dbReference>
<dbReference type="Proteomes" id="UP000425960">
    <property type="component" value="Chromosome"/>
</dbReference>
<dbReference type="RefSeq" id="WP_155321930.1">
    <property type="nucleotide sequence ID" value="NZ_AP021876.1"/>
</dbReference>
<dbReference type="GO" id="GO:0016903">
    <property type="term" value="F:oxidoreductase activity, acting on the aldehyde or oxo group of donors"/>
    <property type="evidence" value="ECO:0007669"/>
    <property type="project" value="InterPro"/>
</dbReference>
<protein>
    <submittedName>
        <fullName evidence="3">Indolepyruvate oxidoreductase</fullName>
    </submittedName>
</protein>
<keyword evidence="3" id="KW-0670">Pyruvate</keyword>
<dbReference type="AlphaFoldDB" id="A0A5K7ZM37"/>
<proteinExistence type="predicted"/>
<gene>
    <name evidence="3" type="primary">iorB-1_2</name>
    <name evidence="3" type="ORF">DSCO28_17130</name>
</gene>
<reference evidence="3 4" key="1">
    <citation type="submission" date="2019-11" db="EMBL/GenBank/DDBJ databases">
        <title>Comparative genomics of hydrocarbon-degrading Desulfosarcina strains.</title>
        <authorList>
            <person name="Watanabe M."/>
            <person name="Kojima H."/>
            <person name="Fukui M."/>
        </authorList>
    </citation>
    <scope>NUCLEOTIDE SEQUENCE [LARGE SCALE GENOMIC DNA]</scope>
    <source>
        <strain evidence="3 4">28bB2T</strain>
    </source>
</reference>
<evidence type="ECO:0000313" key="4">
    <source>
        <dbReference type="Proteomes" id="UP000425960"/>
    </source>
</evidence>
<dbReference type="NCBIfam" id="NF005322">
    <property type="entry name" value="PRK06853.1-2"/>
    <property type="match status" value="1"/>
</dbReference>
<accession>A0A5K7ZM37</accession>
<keyword evidence="1" id="KW-0560">Oxidoreductase</keyword>
<evidence type="ECO:0000259" key="2">
    <source>
        <dbReference type="Pfam" id="PF01558"/>
    </source>
</evidence>